<evidence type="ECO:0000313" key="1">
    <source>
        <dbReference type="EMBL" id="QDG50869.1"/>
    </source>
</evidence>
<gene>
    <name evidence="1" type="ORF">FIV42_09025</name>
</gene>
<evidence type="ECO:0000313" key="2">
    <source>
        <dbReference type="Proteomes" id="UP000315995"/>
    </source>
</evidence>
<organism evidence="1 2">
    <name type="scientific">Persicimonas caeni</name>
    <dbReference type="NCBI Taxonomy" id="2292766"/>
    <lineage>
        <taxon>Bacteria</taxon>
        <taxon>Deltaproteobacteria</taxon>
        <taxon>Bradymonadales</taxon>
        <taxon>Bradymonadaceae</taxon>
        <taxon>Persicimonas</taxon>
    </lineage>
</organism>
<proteinExistence type="predicted"/>
<dbReference type="SUPFAM" id="SSF53300">
    <property type="entry name" value="vWA-like"/>
    <property type="match status" value="1"/>
</dbReference>
<accession>A0A4Y6PRX8</accession>
<dbReference type="EMBL" id="CP041186">
    <property type="protein sequence ID" value="QDG50869.1"/>
    <property type="molecule type" value="Genomic_DNA"/>
</dbReference>
<name>A0A4Y6PRX8_PERCE</name>
<dbReference type="RefSeq" id="WP_141197361.1">
    <property type="nucleotide sequence ID" value="NZ_CP041186.1"/>
</dbReference>
<dbReference type="OrthoDB" id="5526324at2"/>
<dbReference type="Proteomes" id="UP000315995">
    <property type="component" value="Chromosome"/>
</dbReference>
<reference evidence="1 2" key="1">
    <citation type="submission" date="2019-06" db="EMBL/GenBank/DDBJ databases">
        <title>Persicimonas caeni gen. nov., sp. nov., a predatory bacterium isolated from solar saltern.</title>
        <authorList>
            <person name="Wang S."/>
        </authorList>
    </citation>
    <scope>NUCLEOTIDE SEQUENCE [LARGE SCALE GENOMIC DNA]</scope>
    <source>
        <strain evidence="1 2">YN101</strain>
    </source>
</reference>
<keyword evidence="2" id="KW-1185">Reference proteome</keyword>
<dbReference type="AlphaFoldDB" id="A0A4Y6PRX8"/>
<dbReference type="Gene3D" id="3.40.50.410">
    <property type="entry name" value="von Willebrand factor, type A domain"/>
    <property type="match status" value="1"/>
</dbReference>
<protein>
    <submittedName>
        <fullName evidence="1">VWA domain-containing protein</fullName>
    </submittedName>
</protein>
<sequence length="472" mass="51489">MEQVPNGDLERSFVEIHSSRFTAAPGSCQGVTGDDGEMRVRFVLTDGEVRPIRLGETVDHQSVELGPESLTFSNSDISVVAGPSVQFVADNDEHQVFGLLLENAGSLDGFVPPGARGHWDKNGNGVTGDREDMGVPDFRLRETATDVDERRLAAVLGTYTSWQRAYRLARAEGRETFFGVWTFDSTALQPTSHVAQASSETSEWTQEQATVEASIASDYRNAPPTPDARANVYEAITNVIDGPYSESAMTELGVERPGAVDKQLVVFVDGYDDMREMGSEGIGDAIRAAREHNVRVFVVHLDPALEEPTLLREDPMYPEGQTPCSDDTECKNYETCRKPRGYTENAGDTVESPGTYDIDQTYCLPEHDAAGRVGPIHDYARLACETGGGYIYAPSAEQLGYEMAWTPLALDGLWEARVESAAFKRGEVASGEAYQVQTEMSADVAGTVREYSFSEQGGPGAEFDTRGVVFAR</sequence>
<dbReference type="InterPro" id="IPR036465">
    <property type="entry name" value="vWFA_dom_sf"/>
</dbReference>
<accession>A0A5B8Y2F6</accession>